<dbReference type="Proteomes" id="UP000184327">
    <property type="component" value="Unassembled WGS sequence"/>
</dbReference>
<dbReference type="OrthoDB" id="5509809at2"/>
<evidence type="ECO:0000313" key="1">
    <source>
        <dbReference type="EMBL" id="SHE79693.1"/>
    </source>
</evidence>
<evidence type="ECO:0000313" key="2">
    <source>
        <dbReference type="Proteomes" id="UP000184327"/>
    </source>
</evidence>
<accession>A0A1M4WF48</accession>
<dbReference type="EMBL" id="FQUZ01000007">
    <property type="protein sequence ID" value="SHE79693.1"/>
    <property type="molecule type" value="Genomic_DNA"/>
</dbReference>
<proteinExistence type="predicted"/>
<protein>
    <submittedName>
        <fullName evidence="1">Uncharacterized protein</fullName>
    </submittedName>
</protein>
<dbReference type="AlphaFoldDB" id="A0A1M4WF48"/>
<sequence>MFSTFNRAWFSATQWLHRPVRHGRCVMWAVALACAGSPAAALSPSAPDAHLLLKYHTITIGSDSVQREVSYTKRMHRQGNKVWVEKDVPQSIQDSLAHGHLASQAAGPHAGHAHTEAQDAPILVERLNDGQIQVQVVMRKMQRLIDVETAHQGNVGYNGSWDATYWVIPPSSLEGLHPIGQPKDGIQLYRRFADESMTEVAWDTEKQYPLRVLRRGPHDTTYYRLSVEAIDAPEALPWEQLDGYGHGDYSDLLD</sequence>
<dbReference type="STRING" id="1122156.SAMN02745117_00844"/>
<dbReference type="RefSeq" id="WP_073354994.1">
    <property type="nucleotide sequence ID" value="NZ_FQUZ01000007.1"/>
</dbReference>
<name>A0A1M4WF48_9BURK</name>
<reference evidence="1 2" key="1">
    <citation type="submission" date="2016-11" db="EMBL/GenBank/DDBJ databases">
        <authorList>
            <person name="Jaros S."/>
            <person name="Januszkiewicz K."/>
            <person name="Wedrychowicz H."/>
        </authorList>
    </citation>
    <scope>NUCLEOTIDE SEQUENCE [LARGE SCALE GENOMIC DNA]</scope>
    <source>
        <strain evidence="1 2">DSM 16112</strain>
    </source>
</reference>
<gene>
    <name evidence="1" type="ORF">SAMN02745117_00844</name>
</gene>
<organism evidence="1 2">
    <name type="scientific">Lampropedia hyalina DSM 16112</name>
    <dbReference type="NCBI Taxonomy" id="1122156"/>
    <lineage>
        <taxon>Bacteria</taxon>
        <taxon>Pseudomonadati</taxon>
        <taxon>Pseudomonadota</taxon>
        <taxon>Betaproteobacteria</taxon>
        <taxon>Burkholderiales</taxon>
        <taxon>Comamonadaceae</taxon>
        <taxon>Lampropedia</taxon>
    </lineage>
</organism>
<keyword evidence="2" id="KW-1185">Reference proteome</keyword>